<evidence type="ECO:0000313" key="2">
    <source>
        <dbReference type="EMBL" id="KAK3897173.1"/>
    </source>
</evidence>
<evidence type="ECO:0000313" key="3">
    <source>
        <dbReference type="Proteomes" id="UP001303889"/>
    </source>
</evidence>
<gene>
    <name evidence="2" type="ORF">C8A05DRAFT_39277</name>
</gene>
<accession>A0AAN6MBZ5</accession>
<reference evidence="2" key="1">
    <citation type="journal article" date="2023" name="Mol. Phylogenet. Evol.">
        <title>Genome-scale phylogeny and comparative genomics of the fungal order Sordariales.</title>
        <authorList>
            <person name="Hensen N."/>
            <person name="Bonometti L."/>
            <person name="Westerberg I."/>
            <person name="Brannstrom I.O."/>
            <person name="Guillou S."/>
            <person name="Cros-Aarteil S."/>
            <person name="Calhoun S."/>
            <person name="Haridas S."/>
            <person name="Kuo A."/>
            <person name="Mondo S."/>
            <person name="Pangilinan J."/>
            <person name="Riley R."/>
            <person name="LaButti K."/>
            <person name="Andreopoulos B."/>
            <person name="Lipzen A."/>
            <person name="Chen C."/>
            <person name="Yan M."/>
            <person name="Daum C."/>
            <person name="Ng V."/>
            <person name="Clum A."/>
            <person name="Steindorff A."/>
            <person name="Ohm R.A."/>
            <person name="Martin F."/>
            <person name="Silar P."/>
            <person name="Natvig D.O."/>
            <person name="Lalanne C."/>
            <person name="Gautier V."/>
            <person name="Ament-Velasquez S.L."/>
            <person name="Kruys A."/>
            <person name="Hutchinson M.I."/>
            <person name="Powell A.J."/>
            <person name="Barry K."/>
            <person name="Miller A.N."/>
            <person name="Grigoriev I.V."/>
            <person name="Debuchy R."/>
            <person name="Gladieux P."/>
            <person name="Hiltunen Thoren M."/>
            <person name="Johannesson H."/>
        </authorList>
    </citation>
    <scope>NUCLEOTIDE SEQUENCE</scope>
    <source>
        <strain evidence="2">CBS 103.79</strain>
    </source>
</reference>
<evidence type="ECO:0000256" key="1">
    <source>
        <dbReference type="SAM" id="MobiDB-lite"/>
    </source>
</evidence>
<dbReference type="EMBL" id="MU856243">
    <property type="protein sequence ID" value="KAK3897173.1"/>
    <property type="molecule type" value="Genomic_DNA"/>
</dbReference>
<dbReference type="Proteomes" id="UP001303889">
    <property type="component" value="Unassembled WGS sequence"/>
</dbReference>
<comment type="caution">
    <text evidence="2">The sequence shown here is derived from an EMBL/GenBank/DDBJ whole genome shotgun (WGS) entry which is preliminary data.</text>
</comment>
<reference evidence="2" key="2">
    <citation type="submission" date="2023-05" db="EMBL/GenBank/DDBJ databases">
        <authorList>
            <consortium name="Lawrence Berkeley National Laboratory"/>
            <person name="Steindorff A."/>
            <person name="Hensen N."/>
            <person name="Bonometti L."/>
            <person name="Westerberg I."/>
            <person name="Brannstrom I.O."/>
            <person name="Guillou S."/>
            <person name="Cros-Aarteil S."/>
            <person name="Calhoun S."/>
            <person name="Haridas S."/>
            <person name="Kuo A."/>
            <person name="Mondo S."/>
            <person name="Pangilinan J."/>
            <person name="Riley R."/>
            <person name="Labutti K."/>
            <person name="Andreopoulos B."/>
            <person name="Lipzen A."/>
            <person name="Chen C."/>
            <person name="Yanf M."/>
            <person name="Daum C."/>
            <person name="Ng V."/>
            <person name="Clum A."/>
            <person name="Ohm R."/>
            <person name="Martin F."/>
            <person name="Silar P."/>
            <person name="Natvig D."/>
            <person name="Lalanne C."/>
            <person name="Gautier V."/>
            <person name="Ament-Velasquez S.L."/>
            <person name="Kruys A."/>
            <person name="Hutchinson M.I."/>
            <person name="Powell A.J."/>
            <person name="Barry K."/>
            <person name="Miller A.N."/>
            <person name="Grigoriev I.V."/>
            <person name="Debuchy R."/>
            <person name="Gladieux P."/>
            <person name="Thoren M.H."/>
            <person name="Johannesson H."/>
        </authorList>
    </citation>
    <scope>NUCLEOTIDE SEQUENCE</scope>
    <source>
        <strain evidence="2">CBS 103.79</strain>
    </source>
</reference>
<sequence>MPVPAFTRLAVLLALCFKPGDEILQSIGGLRKNLMKEGPEEAKRSPLQFVATAMEEERENKGAASGSMLIESVF</sequence>
<feature type="region of interest" description="Disordered" evidence="1">
    <location>
        <begin position="54"/>
        <end position="74"/>
    </location>
</feature>
<proteinExistence type="predicted"/>
<dbReference type="AlphaFoldDB" id="A0AAN6MBZ5"/>
<keyword evidence="3" id="KW-1185">Reference proteome</keyword>
<name>A0AAN6MBZ5_9PEZI</name>
<protein>
    <submittedName>
        <fullName evidence="2">Uncharacterized protein</fullName>
    </submittedName>
</protein>
<organism evidence="2 3">
    <name type="scientific">Staphylotrichum tortipilum</name>
    <dbReference type="NCBI Taxonomy" id="2831512"/>
    <lineage>
        <taxon>Eukaryota</taxon>
        <taxon>Fungi</taxon>
        <taxon>Dikarya</taxon>
        <taxon>Ascomycota</taxon>
        <taxon>Pezizomycotina</taxon>
        <taxon>Sordariomycetes</taxon>
        <taxon>Sordariomycetidae</taxon>
        <taxon>Sordariales</taxon>
        <taxon>Chaetomiaceae</taxon>
        <taxon>Staphylotrichum</taxon>
    </lineage>
</organism>